<reference evidence="2" key="1">
    <citation type="submission" date="2019-12" db="UniProtKB">
        <authorList>
            <consortium name="WormBaseParasite"/>
        </authorList>
    </citation>
    <scope>IDENTIFICATION</scope>
</reference>
<evidence type="ECO:0000313" key="2">
    <source>
        <dbReference type="WBParaSite" id="TMUE_2000007355.1"/>
    </source>
</evidence>
<accession>A0A5S6QJK1</accession>
<organism evidence="1 2">
    <name type="scientific">Trichuris muris</name>
    <name type="common">Mouse whipworm</name>
    <dbReference type="NCBI Taxonomy" id="70415"/>
    <lineage>
        <taxon>Eukaryota</taxon>
        <taxon>Metazoa</taxon>
        <taxon>Ecdysozoa</taxon>
        <taxon>Nematoda</taxon>
        <taxon>Enoplea</taxon>
        <taxon>Dorylaimia</taxon>
        <taxon>Trichinellida</taxon>
        <taxon>Trichuridae</taxon>
        <taxon>Trichuris</taxon>
    </lineage>
</organism>
<dbReference type="Proteomes" id="UP000046395">
    <property type="component" value="Unassembled WGS sequence"/>
</dbReference>
<protein>
    <submittedName>
        <fullName evidence="2">Uncharacterized protein</fullName>
    </submittedName>
</protein>
<sequence>MGPNEKVFPQSRFLSIFNRGQIVQVN</sequence>
<dbReference type="WBParaSite" id="TMUE_2000007355.1">
    <property type="protein sequence ID" value="TMUE_2000007355.1"/>
    <property type="gene ID" value="WBGene00289740"/>
</dbReference>
<proteinExistence type="predicted"/>
<dbReference type="AlphaFoldDB" id="A0A5S6QJK1"/>
<evidence type="ECO:0000313" key="1">
    <source>
        <dbReference type="Proteomes" id="UP000046395"/>
    </source>
</evidence>
<name>A0A5S6QJK1_TRIMR</name>
<keyword evidence="1" id="KW-1185">Reference proteome</keyword>